<dbReference type="GO" id="GO:0003688">
    <property type="term" value="F:DNA replication origin binding"/>
    <property type="evidence" value="ECO:0007669"/>
    <property type="project" value="TreeGrafter"/>
</dbReference>
<sequence length="458" mass="53233">MVFHFSHQLSNKMPFLDSVAKLQNALPCRTKQIQLLVNLFGKKSQISPPALFIYGHTGTGKTLTVRSILDELQCKVVWINCIECYSAKVLYEQILLKINVKEEEDHPSFDDYSKCDNLNDFCRLLPAAVQELGYSEETIYIVLDKAEKLRQMEPHILSGLLKLQELTNLNISVILLTDIVWEKFRCNTGTYEPYIIHFPDYSREEILEIMSLDHPKEYPKELYDTYISLVLSVFYYVCRDLKELRHLASINLEKFLEPLKNGEATMNDSRKLWKNIEPHLKKALQTVYLREVSSAQWEKMQQDTNSGQQMALQLHSIQGRNHLELPFYSKYLLIAAYLASYNPAKTDRRFFCKKSNKIYGSLRKKKHERTSNHLLGPKLFTLDRLMAIFYSIVEDRVAPSAILFLQISSLVTLKLLTTVASDDQLETPKYKCLVSLDTIKPIARSVNFDIIRYLYDFL</sequence>
<evidence type="ECO:0000256" key="1">
    <source>
        <dbReference type="ARBA" id="ARBA00004123"/>
    </source>
</evidence>
<feature type="domain" description="Orc1-like AAA ATPase" evidence="8">
    <location>
        <begin position="26"/>
        <end position="173"/>
    </location>
</feature>
<comment type="similarity">
    <text evidence="2">Belongs to the ORC5 family.</text>
</comment>
<dbReference type="Gene3D" id="3.40.50.300">
    <property type="entry name" value="P-loop containing nucleotide triphosphate hydrolases"/>
    <property type="match status" value="1"/>
</dbReference>
<dbReference type="SUPFAM" id="SSF52540">
    <property type="entry name" value="P-loop containing nucleoside triphosphate hydrolases"/>
    <property type="match status" value="1"/>
</dbReference>
<keyword evidence="6" id="KW-0539">Nucleus</keyword>
<dbReference type="Pfam" id="PF13191">
    <property type="entry name" value="AAA_16"/>
    <property type="match status" value="1"/>
</dbReference>
<dbReference type="InterPro" id="IPR047088">
    <property type="entry name" value="ORC5_C"/>
</dbReference>
<dbReference type="GO" id="GO:0005524">
    <property type="term" value="F:ATP binding"/>
    <property type="evidence" value="ECO:0007669"/>
    <property type="project" value="UniProtKB-KW"/>
</dbReference>
<dbReference type="PANTHER" id="PTHR12705:SF0">
    <property type="entry name" value="ORIGIN RECOGNITION COMPLEX SUBUNIT 5"/>
    <property type="match status" value="1"/>
</dbReference>
<gene>
    <name evidence="11" type="ORF">OCTVUL_1B006470</name>
</gene>
<keyword evidence="3" id="KW-0235">DNA replication</keyword>
<dbReference type="GO" id="GO:0006270">
    <property type="term" value="P:DNA replication initiation"/>
    <property type="evidence" value="ECO:0007669"/>
    <property type="project" value="TreeGrafter"/>
</dbReference>
<dbReference type="GO" id="GO:0005664">
    <property type="term" value="C:nuclear origin of replication recognition complex"/>
    <property type="evidence" value="ECO:0007669"/>
    <property type="project" value="TreeGrafter"/>
</dbReference>
<accession>A0AA36ATL1</accession>
<dbReference type="EMBL" id="OX597817">
    <property type="protein sequence ID" value="CAI9721869.1"/>
    <property type="molecule type" value="Genomic_DNA"/>
</dbReference>
<reference evidence="11" key="1">
    <citation type="submission" date="2023-08" db="EMBL/GenBank/DDBJ databases">
        <authorList>
            <person name="Alioto T."/>
            <person name="Alioto T."/>
            <person name="Gomez Garrido J."/>
        </authorList>
    </citation>
    <scope>NUCLEOTIDE SEQUENCE</scope>
</reference>
<keyword evidence="4" id="KW-0547">Nucleotide-binding</keyword>
<dbReference type="InterPro" id="IPR048866">
    <property type="entry name" value="ORC5_lid"/>
</dbReference>
<feature type="domain" description="ORC5 lid" evidence="10">
    <location>
        <begin position="223"/>
        <end position="290"/>
    </location>
</feature>
<evidence type="ECO:0000313" key="11">
    <source>
        <dbReference type="EMBL" id="CAI9721869.1"/>
    </source>
</evidence>
<proteinExistence type="inferred from homology"/>
<evidence type="ECO:0000256" key="4">
    <source>
        <dbReference type="ARBA" id="ARBA00022741"/>
    </source>
</evidence>
<evidence type="ECO:0000256" key="3">
    <source>
        <dbReference type="ARBA" id="ARBA00022705"/>
    </source>
</evidence>
<dbReference type="InterPro" id="IPR020796">
    <property type="entry name" value="ORC5"/>
</dbReference>
<keyword evidence="5" id="KW-0067">ATP-binding</keyword>
<dbReference type="FunFam" id="3.40.50.300:FF:000673">
    <property type="entry name" value="Origin recognition complex subunit 5"/>
    <property type="match status" value="1"/>
</dbReference>
<dbReference type="AlphaFoldDB" id="A0AA36ATL1"/>
<evidence type="ECO:0000256" key="5">
    <source>
        <dbReference type="ARBA" id="ARBA00022840"/>
    </source>
</evidence>
<evidence type="ECO:0000256" key="7">
    <source>
        <dbReference type="ARBA" id="ARBA00069657"/>
    </source>
</evidence>
<name>A0AA36ATL1_OCTVU</name>
<organism evidence="11 12">
    <name type="scientific">Octopus vulgaris</name>
    <name type="common">Common octopus</name>
    <dbReference type="NCBI Taxonomy" id="6645"/>
    <lineage>
        <taxon>Eukaryota</taxon>
        <taxon>Metazoa</taxon>
        <taxon>Spiralia</taxon>
        <taxon>Lophotrochozoa</taxon>
        <taxon>Mollusca</taxon>
        <taxon>Cephalopoda</taxon>
        <taxon>Coleoidea</taxon>
        <taxon>Octopodiformes</taxon>
        <taxon>Octopoda</taxon>
        <taxon>Incirrata</taxon>
        <taxon>Octopodidae</taxon>
        <taxon>Octopus</taxon>
    </lineage>
</organism>
<dbReference type="InterPro" id="IPR027417">
    <property type="entry name" value="P-loop_NTPase"/>
</dbReference>
<evidence type="ECO:0000313" key="12">
    <source>
        <dbReference type="Proteomes" id="UP001162480"/>
    </source>
</evidence>
<dbReference type="Pfam" id="PF21639">
    <property type="entry name" value="ORC5_lid"/>
    <property type="match status" value="1"/>
</dbReference>
<comment type="subcellular location">
    <subcellularLocation>
        <location evidence="1">Nucleus</location>
    </subcellularLocation>
</comment>
<dbReference type="PANTHER" id="PTHR12705">
    <property type="entry name" value="ORIGIN RECOGNITION COMPLEX SUBUNIT 5"/>
    <property type="match status" value="1"/>
</dbReference>
<dbReference type="InterPro" id="IPR041664">
    <property type="entry name" value="AAA_16"/>
</dbReference>
<dbReference type="Proteomes" id="UP001162480">
    <property type="component" value="Chromosome 4"/>
</dbReference>
<protein>
    <recommendedName>
        <fullName evidence="7">Origin recognition complex subunit 5</fullName>
    </recommendedName>
</protein>
<evidence type="ECO:0000256" key="6">
    <source>
        <dbReference type="ARBA" id="ARBA00023242"/>
    </source>
</evidence>
<feature type="domain" description="Origin recognition complex subunit 5 C-terminal" evidence="9">
    <location>
        <begin position="325"/>
        <end position="454"/>
    </location>
</feature>
<keyword evidence="12" id="KW-1185">Reference proteome</keyword>
<dbReference type="Pfam" id="PF14630">
    <property type="entry name" value="ORC5_C"/>
    <property type="match status" value="1"/>
</dbReference>
<evidence type="ECO:0000256" key="2">
    <source>
        <dbReference type="ARBA" id="ARBA00006269"/>
    </source>
</evidence>
<evidence type="ECO:0000259" key="9">
    <source>
        <dbReference type="Pfam" id="PF14630"/>
    </source>
</evidence>
<evidence type="ECO:0000259" key="8">
    <source>
        <dbReference type="Pfam" id="PF13191"/>
    </source>
</evidence>
<evidence type="ECO:0000259" key="10">
    <source>
        <dbReference type="Pfam" id="PF21639"/>
    </source>
</evidence>